<evidence type="ECO:0000313" key="5">
    <source>
        <dbReference type="EMBL" id="KMS56859.1"/>
    </source>
</evidence>
<dbReference type="PANTHER" id="PTHR30146:SF120">
    <property type="entry name" value="ALANINE RACEMASE"/>
    <property type="match status" value="1"/>
</dbReference>
<evidence type="ECO:0000256" key="2">
    <source>
        <dbReference type="ARBA" id="ARBA00023125"/>
    </source>
</evidence>
<dbReference type="PANTHER" id="PTHR30146">
    <property type="entry name" value="LACI-RELATED TRANSCRIPTIONAL REPRESSOR"/>
    <property type="match status" value="1"/>
</dbReference>
<evidence type="ECO:0000256" key="1">
    <source>
        <dbReference type="ARBA" id="ARBA00023015"/>
    </source>
</evidence>
<keyword evidence="6" id="KW-1185">Reference proteome</keyword>
<dbReference type="CDD" id="cd01392">
    <property type="entry name" value="HTH_LacI"/>
    <property type="match status" value="1"/>
</dbReference>
<dbReference type="GO" id="GO:0000976">
    <property type="term" value="F:transcription cis-regulatory region binding"/>
    <property type="evidence" value="ECO:0007669"/>
    <property type="project" value="TreeGrafter"/>
</dbReference>
<dbReference type="SUPFAM" id="SSF53822">
    <property type="entry name" value="Periplasmic binding protein-like I"/>
    <property type="match status" value="1"/>
</dbReference>
<dbReference type="AlphaFoldDB" id="A0A0J7XZ62"/>
<dbReference type="RefSeq" id="WP_066599380.1">
    <property type="nucleotide sequence ID" value="NZ_KQ130434.1"/>
</dbReference>
<evidence type="ECO:0000313" key="6">
    <source>
        <dbReference type="Proteomes" id="UP000052232"/>
    </source>
</evidence>
<reference evidence="5 6" key="1">
    <citation type="journal article" date="2015" name="G3 (Bethesda)">
        <title>Insights into Ongoing Evolution of the Hexachlorocyclohexane Catabolic Pathway from Comparative Genomics of Ten Sphingomonadaceae Strains.</title>
        <authorList>
            <person name="Pearce S.L."/>
            <person name="Oakeshott J.G."/>
            <person name="Pandey G."/>
        </authorList>
    </citation>
    <scope>NUCLEOTIDE SEQUENCE [LARGE SCALE GENOMIC DNA]</scope>
    <source>
        <strain evidence="5 6">LL01</strain>
    </source>
</reference>
<dbReference type="PROSITE" id="PS00356">
    <property type="entry name" value="HTH_LACI_1"/>
    <property type="match status" value="1"/>
</dbReference>
<evidence type="ECO:0000256" key="3">
    <source>
        <dbReference type="ARBA" id="ARBA00023163"/>
    </source>
</evidence>
<dbReference type="InterPro" id="IPR010982">
    <property type="entry name" value="Lambda_DNA-bd_dom_sf"/>
</dbReference>
<dbReference type="SUPFAM" id="SSF47413">
    <property type="entry name" value="lambda repressor-like DNA-binding domains"/>
    <property type="match status" value="1"/>
</dbReference>
<dbReference type="Gene3D" id="3.40.50.2300">
    <property type="match status" value="2"/>
</dbReference>
<keyword evidence="2" id="KW-0238">DNA-binding</keyword>
<dbReference type="Pfam" id="PF00356">
    <property type="entry name" value="LacI"/>
    <property type="match status" value="1"/>
</dbReference>
<keyword evidence="1" id="KW-0805">Transcription regulation</keyword>
<dbReference type="Proteomes" id="UP000052232">
    <property type="component" value="Unassembled WGS sequence"/>
</dbReference>
<comment type="caution">
    <text evidence="5">The sequence shown here is derived from an EMBL/GenBank/DDBJ whole genome shotgun (WGS) entry which is preliminary data.</text>
</comment>
<dbReference type="Gene3D" id="1.10.260.40">
    <property type="entry name" value="lambda repressor-like DNA-binding domains"/>
    <property type="match status" value="1"/>
</dbReference>
<organism evidence="5 6">
    <name type="scientific">Sphingobium cupriresistens LL01</name>
    <dbReference type="NCBI Taxonomy" id="1420583"/>
    <lineage>
        <taxon>Bacteria</taxon>
        <taxon>Pseudomonadati</taxon>
        <taxon>Pseudomonadota</taxon>
        <taxon>Alphaproteobacteria</taxon>
        <taxon>Sphingomonadales</taxon>
        <taxon>Sphingomonadaceae</taxon>
        <taxon>Sphingobium</taxon>
    </lineage>
</organism>
<dbReference type="Pfam" id="PF13377">
    <property type="entry name" value="Peripla_BP_3"/>
    <property type="match status" value="1"/>
</dbReference>
<dbReference type="SMART" id="SM00354">
    <property type="entry name" value="HTH_LACI"/>
    <property type="match status" value="1"/>
</dbReference>
<dbReference type="PATRIC" id="fig|1420583.3.peg.181"/>
<dbReference type="InterPro" id="IPR028082">
    <property type="entry name" value="Peripla_BP_I"/>
</dbReference>
<dbReference type="STRING" id="1420583.V473_00940"/>
<dbReference type="GO" id="GO:0003700">
    <property type="term" value="F:DNA-binding transcription factor activity"/>
    <property type="evidence" value="ECO:0007669"/>
    <property type="project" value="TreeGrafter"/>
</dbReference>
<dbReference type="InterPro" id="IPR000843">
    <property type="entry name" value="HTH_LacI"/>
</dbReference>
<keyword evidence="3" id="KW-0804">Transcription</keyword>
<dbReference type="InterPro" id="IPR046335">
    <property type="entry name" value="LacI/GalR-like_sensor"/>
</dbReference>
<accession>A0A0J7XZ62</accession>
<proteinExistence type="predicted"/>
<evidence type="ECO:0000259" key="4">
    <source>
        <dbReference type="PROSITE" id="PS50932"/>
    </source>
</evidence>
<feature type="domain" description="HTH lacI-type" evidence="4">
    <location>
        <begin position="10"/>
        <end position="64"/>
    </location>
</feature>
<gene>
    <name evidence="5" type="ORF">V473_00940</name>
</gene>
<sequence>MDDQETGPLKSIADLARLAGVSVSTVSRALTGKGALSKGTRGRIQALADRHGFRLNVAAQNLRLGRTGAIAVLMPLGLARGLQLSDPFLVTMLGFLADALTDRGYDLLLSRVSPDRDDWLDAFIRAGRADGVIIIGQADQGAVLGRVAAHYRPMVVWGEQGAGGGPAMVGADNEAGGRLAAQHLVERGRRSLAFFGDIDVPEFAARHAGFLAGLPASLRGGVALVCSPLTPEASHAKARDWFAAGNRPDGIFAASDVVAMSLVAAAADHDLRVPQDLSIIGFDDIPLARLARPPLTTVRQDIEAGAHHLVDLLFRRIGGEDAGSVQIAPELIVRETS</sequence>
<dbReference type="PROSITE" id="PS50932">
    <property type="entry name" value="HTH_LACI_2"/>
    <property type="match status" value="1"/>
</dbReference>
<dbReference type="EMBL" id="JACT01000001">
    <property type="protein sequence ID" value="KMS56859.1"/>
    <property type="molecule type" value="Genomic_DNA"/>
</dbReference>
<protein>
    <submittedName>
        <fullName evidence="5">LacI family transcriptional regulator</fullName>
    </submittedName>
</protein>
<name>A0A0J7XZ62_9SPHN</name>